<dbReference type="HOGENOM" id="CLU_081297_5_2_12"/>
<dbReference type="InterPro" id="IPR050932">
    <property type="entry name" value="TM2D1-3-like"/>
</dbReference>
<name>W5T3E3_9SPIR</name>
<evidence type="ECO:0000256" key="4">
    <source>
        <dbReference type="ARBA" id="ARBA00023136"/>
    </source>
</evidence>
<feature type="transmembrane region" description="Helical" evidence="5">
    <location>
        <begin position="49"/>
        <end position="68"/>
    </location>
</feature>
<keyword evidence="7" id="KW-0614">Plasmid</keyword>
<evidence type="ECO:0000259" key="6">
    <source>
        <dbReference type="Pfam" id="PF05154"/>
    </source>
</evidence>
<dbReference type="EMBL" id="CP005779">
    <property type="protein sequence ID" value="AHH11836.1"/>
    <property type="molecule type" value="Genomic_DNA"/>
</dbReference>
<dbReference type="AlphaFoldDB" id="W5T3E3"/>
<dbReference type="RefSeq" id="WP_025409002.1">
    <property type="nucleotide sequence ID" value="NZ_CP005779.1"/>
</dbReference>
<keyword evidence="4 5" id="KW-0472">Membrane</keyword>
<dbReference type="Pfam" id="PF05154">
    <property type="entry name" value="TM2"/>
    <property type="match status" value="1"/>
</dbReference>
<evidence type="ECO:0000256" key="2">
    <source>
        <dbReference type="ARBA" id="ARBA00022692"/>
    </source>
</evidence>
<reference evidence="7" key="1">
    <citation type="submission" date="2013-04" db="EMBL/GenBank/DDBJ databases">
        <title>Comparative Genomics of Relapsing Fever Spirochetes.</title>
        <authorList>
            <person name="Schwan T.G."/>
            <person name="Raffel S.J."/>
            <person name="Porcella S.F."/>
            <person name="Martens C.A."/>
            <person name="Bruno D.P."/>
            <person name="Ricklefs S.M."/>
            <person name="Barbian K.B."/>
        </authorList>
    </citation>
    <scope>NUCLEOTIDE SEQUENCE</scope>
    <source>
        <strain evidence="7">Co53</strain>
        <plasmid evidence="7">unnamed</plasmid>
    </source>
</reference>
<keyword evidence="3 5" id="KW-1133">Transmembrane helix</keyword>
<sequence length="106" mass="11918">MTKNVDEIYCMSCGKIIKKEASICIHCGIAPNTKDTKDTKCPCCDENKLTLMLLCVFLGWMGFHRLYTNNINTGILYMCTLGFLGIGVIFDLISISRGTFNIKHKE</sequence>
<feature type="transmembrane region" description="Helical" evidence="5">
    <location>
        <begin position="74"/>
        <end position="95"/>
    </location>
</feature>
<keyword evidence="2 5" id="KW-0812">Transmembrane</keyword>
<accession>W5T3E3</accession>
<comment type="subcellular location">
    <subcellularLocation>
        <location evidence="1">Membrane</location>
        <topology evidence="1">Multi-pass membrane protein</topology>
    </subcellularLocation>
</comment>
<geneLocation type="plasmid" evidence="7">
    <name>unnamed</name>
</geneLocation>
<dbReference type="PANTHER" id="PTHR21016:SF25">
    <property type="entry name" value="TM2 DOMAIN-CONTAINING PROTEIN DDB_G0277895-RELATED"/>
    <property type="match status" value="1"/>
</dbReference>
<evidence type="ECO:0000313" key="7">
    <source>
        <dbReference type="EMBL" id="AHH11836.1"/>
    </source>
</evidence>
<proteinExistence type="predicted"/>
<dbReference type="GO" id="GO:0016020">
    <property type="term" value="C:membrane"/>
    <property type="evidence" value="ECO:0007669"/>
    <property type="project" value="UniProtKB-SubCell"/>
</dbReference>
<organism evidence="7">
    <name type="scientific">Borrelia coriaceae ATCC 43381</name>
    <dbReference type="NCBI Taxonomy" id="1408429"/>
    <lineage>
        <taxon>Bacteria</taxon>
        <taxon>Pseudomonadati</taxon>
        <taxon>Spirochaetota</taxon>
        <taxon>Spirochaetia</taxon>
        <taxon>Spirochaetales</taxon>
        <taxon>Borreliaceae</taxon>
        <taxon>Borrelia</taxon>
    </lineage>
</organism>
<dbReference type="InterPro" id="IPR007829">
    <property type="entry name" value="TM2"/>
</dbReference>
<protein>
    <recommendedName>
        <fullName evidence="6">TM2 domain-containing protein</fullName>
    </recommendedName>
</protein>
<evidence type="ECO:0000256" key="3">
    <source>
        <dbReference type="ARBA" id="ARBA00022989"/>
    </source>
</evidence>
<dbReference type="PANTHER" id="PTHR21016">
    <property type="entry name" value="BETA-AMYLOID BINDING PROTEIN-RELATED"/>
    <property type="match status" value="1"/>
</dbReference>
<gene>
    <name evidence="7" type="ORF">BCO_0900145</name>
</gene>
<evidence type="ECO:0000256" key="5">
    <source>
        <dbReference type="SAM" id="Phobius"/>
    </source>
</evidence>
<feature type="domain" description="TM2" evidence="6">
    <location>
        <begin position="46"/>
        <end position="93"/>
    </location>
</feature>
<evidence type="ECO:0000256" key="1">
    <source>
        <dbReference type="ARBA" id="ARBA00004141"/>
    </source>
</evidence>
<dbReference type="OrthoDB" id="8215804at2"/>